<name>A0A061RRQ1_9CHLO</name>
<dbReference type="EMBL" id="GBEZ01012505">
    <property type="protein sequence ID" value="JAC73385.1"/>
    <property type="molecule type" value="Transcribed_RNA"/>
</dbReference>
<feature type="compositionally biased region" description="Gly residues" evidence="2">
    <location>
        <begin position="61"/>
        <end position="81"/>
    </location>
</feature>
<dbReference type="SMART" id="SM00360">
    <property type="entry name" value="RRM"/>
    <property type="match status" value="2"/>
</dbReference>
<dbReference type="Pfam" id="PF00076">
    <property type="entry name" value="RRM_1"/>
    <property type="match status" value="2"/>
</dbReference>
<dbReference type="FunFam" id="3.30.70.330:FF:000665">
    <property type="entry name" value="Polyadenylate-binding protein-interacting protein 10"/>
    <property type="match status" value="1"/>
</dbReference>
<dbReference type="InterPro" id="IPR034825">
    <property type="entry name" value="CID8-like_RRM2"/>
</dbReference>
<sequence length="298" mass="32337">MERLRLNPMADEFVPPLPMHEANGNALLRRQQQQQLQALALQQQQQLLQAAAQLPADPGPAQGGRGPRGGPQGAGGNGGGRSRGHSRGSRGSKRGGGGQKNLAANVRRTIYICDINSQVTEEQLASHFSSCGSVVDCRVCGDPNSAMRFAFIEFTEEAAVQKALQLSGTMLGSCPLRVLRSKTAIVPVNHDYLPRSHQERELCVRTVYAANIDKKVEKNDVRHFFESFCGRISRLRLLGDYQHATRIAFIEFEHAEAAMAALNCSGAMLGSLPIRVSPSKTPVRSDPRDGEDQDGGRA</sequence>
<accession>A0A061RRQ1</accession>
<keyword evidence="1" id="KW-0694">RNA-binding</keyword>
<feature type="domain" description="RRM" evidence="3">
    <location>
        <begin position="205"/>
        <end position="281"/>
    </location>
</feature>
<protein>
    <submittedName>
        <fullName evidence="5">Rna binding protein</fullName>
    </submittedName>
</protein>
<dbReference type="PROSITE" id="PS50102">
    <property type="entry name" value="RRM"/>
    <property type="match status" value="2"/>
</dbReference>
<dbReference type="Gene3D" id="3.30.70.330">
    <property type="match status" value="2"/>
</dbReference>
<feature type="compositionally biased region" description="Basic and acidic residues" evidence="2">
    <location>
        <begin position="283"/>
        <end position="298"/>
    </location>
</feature>
<dbReference type="InterPro" id="IPR035979">
    <property type="entry name" value="RBD_domain_sf"/>
</dbReference>
<evidence type="ECO:0000256" key="2">
    <source>
        <dbReference type="SAM" id="MobiDB-lite"/>
    </source>
</evidence>
<dbReference type="SUPFAM" id="SSF54928">
    <property type="entry name" value="RNA-binding domain, RBD"/>
    <property type="match status" value="2"/>
</dbReference>
<dbReference type="InterPro" id="IPR000504">
    <property type="entry name" value="RRM_dom"/>
</dbReference>
<dbReference type="EMBL" id="GBEZ01022080">
    <property type="protein sequence ID" value="JAC64728.1"/>
    <property type="molecule type" value="Transcribed_RNA"/>
</dbReference>
<dbReference type="CDD" id="cd12460">
    <property type="entry name" value="RRM2_CID8_like"/>
    <property type="match status" value="1"/>
</dbReference>
<feature type="domain" description="RRM" evidence="3">
    <location>
        <begin position="108"/>
        <end position="183"/>
    </location>
</feature>
<evidence type="ECO:0000259" key="3">
    <source>
        <dbReference type="PROSITE" id="PS50102"/>
    </source>
</evidence>
<feature type="region of interest" description="Disordered" evidence="2">
    <location>
        <begin position="276"/>
        <end position="298"/>
    </location>
</feature>
<organism evidence="5">
    <name type="scientific">Tetraselmis sp. GSL018</name>
    <dbReference type="NCBI Taxonomy" id="582737"/>
    <lineage>
        <taxon>Eukaryota</taxon>
        <taxon>Viridiplantae</taxon>
        <taxon>Chlorophyta</taxon>
        <taxon>core chlorophytes</taxon>
        <taxon>Chlorodendrophyceae</taxon>
        <taxon>Chlorodendrales</taxon>
        <taxon>Chlorodendraceae</taxon>
        <taxon>Tetraselmis</taxon>
    </lineage>
</organism>
<feature type="region of interest" description="Disordered" evidence="2">
    <location>
        <begin position="55"/>
        <end position="100"/>
    </location>
</feature>
<feature type="compositionally biased region" description="Basic residues" evidence="2">
    <location>
        <begin position="82"/>
        <end position="93"/>
    </location>
</feature>
<evidence type="ECO:0000256" key="1">
    <source>
        <dbReference type="PROSITE-ProRule" id="PRU00176"/>
    </source>
</evidence>
<evidence type="ECO:0000313" key="4">
    <source>
        <dbReference type="EMBL" id="JAC64728.1"/>
    </source>
</evidence>
<dbReference type="InterPro" id="IPR012677">
    <property type="entry name" value="Nucleotide-bd_a/b_plait_sf"/>
</dbReference>
<proteinExistence type="predicted"/>
<gene>
    <name evidence="4" type="ORF">TSPGSL018_17674</name>
    <name evidence="5" type="ORF">TSPGSL018_28994</name>
</gene>
<evidence type="ECO:0000313" key="5">
    <source>
        <dbReference type="EMBL" id="JAC73385.1"/>
    </source>
</evidence>
<dbReference type="PANTHER" id="PTHR32343">
    <property type="entry name" value="SERINE/ARGININE-RICH SPLICING FACTOR"/>
    <property type="match status" value="1"/>
</dbReference>
<dbReference type="AlphaFoldDB" id="A0A061RRQ1"/>
<dbReference type="GO" id="GO:0003723">
    <property type="term" value="F:RNA binding"/>
    <property type="evidence" value="ECO:0007669"/>
    <property type="project" value="UniProtKB-UniRule"/>
</dbReference>
<reference evidence="5" key="1">
    <citation type="submission" date="2014-05" db="EMBL/GenBank/DDBJ databases">
        <title>The transcriptome of the halophilic microalga Tetraselmis sp. GSL018 isolated from the Great Salt Lake, Utah.</title>
        <authorList>
            <person name="Jinkerson R.E."/>
            <person name="D'Adamo S."/>
            <person name="Posewitz M.C."/>
        </authorList>
    </citation>
    <scope>NUCLEOTIDE SEQUENCE</scope>
    <source>
        <strain evidence="5">GSL018</strain>
    </source>
</reference>
<dbReference type="PANTHER" id="PTHR32343:SF22">
    <property type="entry name" value="LD29830P"/>
    <property type="match status" value="1"/>
</dbReference>